<sequence length="177" mass="20462">MIKQKQKKLTAAADNTQLLTSFFNNPDGLCALNFLENVLVDIQQAELNLQRTWTTAVDLISTTNNNYEVLCAINDTKKDDLLNKDQDSKEHIQSDQLWAYLLNIRPNTTPNMKLIISYVFSIPCSNAYVESIFSHMNHLWSDYRNRMDIELVAAELKIRKNADIPCTHFYKFILSQD</sequence>
<evidence type="ECO:0000259" key="1">
    <source>
        <dbReference type="Pfam" id="PF05699"/>
    </source>
</evidence>
<dbReference type="InterPro" id="IPR012337">
    <property type="entry name" value="RNaseH-like_sf"/>
</dbReference>
<feature type="domain" description="HAT C-terminal dimerisation" evidence="1">
    <location>
        <begin position="107"/>
        <end position="160"/>
    </location>
</feature>
<dbReference type="GO" id="GO:0046983">
    <property type="term" value="F:protein dimerization activity"/>
    <property type="evidence" value="ECO:0007669"/>
    <property type="project" value="InterPro"/>
</dbReference>
<dbReference type="InterPro" id="IPR008906">
    <property type="entry name" value="HATC_C_dom"/>
</dbReference>
<organism evidence="2 3">
    <name type="scientific">Rotaria magnacalcarata</name>
    <dbReference type="NCBI Taxonomy" id="392030"/>
    <lineage>
        <taxon>Eukaryota</taxon>
        <taxon>Metazoa</taxon>
        <taxon>Spiralia</taxon>
        <taxon>Gnathifera</taxon>
        <taxon>Rotifera</taxon>
        <taxon>Eurotatoria</taxon>
        <taxon>Bdelloidea</taxon>
        <taxon>Philodinida</taxon>
        <taxon>Philodinidae</taxon>
        <taxon>Rotaria</taxon>
    </lineage>
</organism>
<dbReference type="EMBL" id="CAJOBF010018582">
    <property type="protein sequence ID" value="CAF4370412.1"/>
    <property type="molecule type" value="Genomic_DNA"/>
</dbReference>
<feature type="non-terminal residue" evidence="2">
    <location>
        <position position="1"/>
    </location>
</feature>
<gene>
    <name evidence="2" type="ORF">UXM345_LOCUS36943</name>
</gene>
<dbReference type="SUPFAM" id="SSF53098">
    <property type="entry name" value="Ribonuclease H-like"/>
    <property type="match status" value="1"/>
</dbReference>
<evidence type="ECO:0000313" key="3">
    <source>
        <dbReference type="Proteomes" id="UP000663842"/>
    </source>
</evidence>
<evidence type="ECO:0000313" key="2">
    <source>
        <dbReference type="EMBL" id="CAF4370412.1"/>
    </source>
</evidence>
<name>A0A820MB23_9BILA</name>
<comment type="caution">
    <text evidence="2">The sequence shown here is derived from an EMBL/GenBank/DDBJ whole genome shotgun (WGS) entry which is preliminary data.</text>
</comment>
<proteinExistence type="predicted"/>
<dbReference type="AlphaFoldDB" id="A0A820MB23"/>
<accession>A0A820MB23</accession>
<dbReference type="Pfam" id="PF05699">
    <property type="entry name" value="Dimer_Tnp_hAT"/>
    <property type="match status" value="1"/>
</dbReference>
<reference evidence="2" key="1">
    <citation type="submission" date="2021-02" db="EMBL/GenBank/DDBJ databases">
        <authorList>
            <person name="Nowell W R."/>
        </authorList>
    </citation>
    <scope>NUCLEOTIDE SEQUENCE</scope>
</reference>
<dbReference type="Proteomes" id="UP000663842">
    <property type="component" value="Unassembled WGS sequence"/>
</dbReference>
<protein>
    <recommendedName>
        <fullName evidence="1">HAT C-terminal dimerisation domain-containing protein</fullName>
    </recommendedName>
</protein>